<dbReference type="EMBL" id="JALLKP010000003">
    <property type="protein sequence ID" value="KAK2195738.1"/>
    <property type="molecule type" value="Genomic_DNA"/>
</dbReference>
<dbReference type="RefSeq" id="XP_067802581.1">
    <property type="nucleotide sequence ID" value="XM_067947359.1"/>
</dbReference>
<evidence type="ECO:0000313" key="1">
    <source>
        <dbReference type="EMBL" id="KAK2195738.1"/>
    </source>
</evidence>
<reference evidence="1" key="1">
    <citation type="journal article" date="2023" name="Nat. Microbiol.">
        <title>Babesia duncani multi-omics identifies virulence factors and drug targets.</title>
        <authorList>
            <person name="Singh P."/>
            <person name="Lonardi S."/>
            <person name="Liang Q."/>
            <person name="Vydyam P."/>
            <person name="Khabirova E."/>
            <person name="Fang T."/>
            <person name="Gihaz S."/>
            <person name="Thekkiniath J."/>
            <person name="Munshi M."/>
            <person name="Abel S."/>
            <person name="Ciampossin L."/>
            <person name="Batugedara G."/>
            <person name="Gupta M."/>
            <person name="Lu X.M."/>
            <person name="Lenz T."/>
            <person name="Chakravarty S."/>
            <person name="Cornillot E."/>
            <person name="Hu Y."/>
            <person name="Ma W."/>
            <person name="Gonzalez L.M."/>
            <person name="Sanchez S."/>
            <person name="Estrada K."/>
            <person name="Sanchez-Flores A."/>
            <person name="Montero E."/>
            <person name="Harb O.S."/>
            <person name="Le Roch K.G."/>
            <person name="Mamoun C.B."/>
        </authorList>
    </citation>
    <scope>NUCLEOTIDE SEQUENCE</scope>
    <source>
        <strain evidence="1">WA1</strain>
    </source>
</reference>
<comment type="caution">
    <text evidence="1">The sequence shown here is derived from an EMBL/GenBank/DDBJ whole genome shotgun (WGS) entry which is preliminary data.</text>
</comment>
<sequence>MDDIWDIDVGNANLLITEANDCIKTYHTHSNSSKKVTYLTMIRAKAASLKKTIKDLEISLNDLIKNDHHVEDKRRQLTDIMQKEKNLERFLNDISHDQFDYKEISANKVRISFFHIFRVTILWVLIQLLPISNQDTVQQCLTCKMRSWPFLTRGQLRFII</sequence>
<dbReference type="KEGG" id="bdw:94336629"/>
<proteinExistence type="predicted"/>
<keyword evidence="2" id="KW-1185">Reference proteome</keyword>
<accession>A0AAD9PJ21</accession>
<gene>
    <name evidence="1" type="ORF">BdWA1_002331</name>
</gene>
<organism evidence="1 2">
    <name type="scientific">Babesia duncani</name>
    <dbReference type="NCBI Taxonomy" id="323732"/>
    <lineage>
        <taxon>Eukaryota</taxon>
        <taxon>Sar</taxon>
        <taxon>Alveolata</taxon>
        <taxon>Apicomplexa</taxon>
        <taxon>Aconoidasida</taxon>
        <taxon>Piroplasmida</taxon>
        <taxon>Babesiidae</taxon>
        <taxon>Babesia</taxon>
    </lineage>
</organism>
<evidence type="ECO:0000313" key="2">
    <source>
        <dbReference type="Proteomes" id="UP001214638"/>
    </source>
</evidence>
<protein>
    <submittedName>
        <fullName evidence="1">Uncharacterized protein</fullName>
    </submittedName>
</protein>
<dbReference type="GeneID" id="94336629"/>
<dbReference type="AlphaFoldDB" id="A0AAD9PJ21"/>
<name>A0AAD9PJ21_9APIC</name>
<dbReference type="Proteomes" id="UP001214638">
    <property type="component" value="Unassembled WGS sequence"/>
</dbReference>